<dbReference type="Proteomes" id="UP000682733">
    <property type="component" value="Unassembled WGS sequence"/>
</dbReference>
<evidence type="ECO:0000313" key="9">
    <source>
        <dbReference type="EMBL" id="CAF3492202.1"/>
    </source>
</evidence>
<keyword evidence="6" id="KW-0804">Transcription</keyword>
<dbReference type="EMBL" id="CAJOBA010000001">
    <property type="protein sequence ID" value="CAF3492202.1"/>
    <property type="molecule type" value="Genomic_DNA"/>
</dbReference>
<name>A0A8S2CQZ2_9BILA</name>
<dbReference type="GO" id="GO:0003899">
    <property type="term" value="F:DNA-directed RNA polymerase activity"/>
    <property type="evidence" value="ECO:0007669"/>
    <property type="project" value="UniProtKB-EC"/>
</dbReference>
<evidence type="ECO:0000313" key="8">
    <source>
        <dbReference type="EMBL" id="CAF0720970.1"/>
    </source>
</evidence>
<evidence type="ECO:0000256" key="6">
    <source>
        <dbReference type="ARBA" id="ARBA00023163"/>
    </source>
</evidence>
<dbReference type="GO" id="GO:0006351">
    <property type="term" value="P:DNA-templated transcription"/>
    <property type="evidence" value="ECO:0007669"/>
    <property type="project" value="InterPro"/>
</dbReference>
<evidence type="ECO:0000256" key="4">
    <source>
        <dbReference type="ARBA" id="ARBA00022679"/>
    </source>
</evidence>
<dbReference type="InterPro" id="IPR007066">
    <property type="entry name" value="RNA_pol_Rpb1_3"/>
</dbReference>
<dbReference type="Pfam" id="PF04983">
    <property type="entry name" value="RNA_pol_Rpb1_3"/>
    <property type="match status" value="1"/>
</dbReference>
<keyword evidence="3" id="KW-0240">DNA-directed RNA polymerase</keyword>
<dbReference type="InterPro" id="IPR042102">
    <property type="entry name" value="RNA_pol_Rpb1_3_sf"/>
</dbReference>
<comment type="similarity">
    <text evidence="1">Belongs to the RNA polymerase beta' chain family.</text>
</comment>
<protein>
    <recommendedName>
        <fullName evidence="2">DNA-directed RNA polymerase</fullName>
        <ecNumber evidence="2">2.7.7.6</ecNumber>
    </recommendedName>
</protein>
<feature type="domain" description="RNA polymerase Rpb1" evidence="7">
    <location>
        <begin position="11"/>
        <end position="185"/>
    </location>
</feature>
<proteinExistence type="inferred from homology"/>
<evidence type="ECO:0000256" key="5">
    <source>
        <dbReference type="ARBA" id="ARBA00022695"/>
    </source>
</evidence>
<dbReference type="GO" id="GO:0000428">
    <property type="term" value="C:DNA-directed RNA polymerase complex"/>
    <property type="evidence" value="ECO:0007669"/>
    <property type="project" value="UniProtKB-KW"/>
</dbReference>
<sequence>MAVHVPLSPEADGRPVITPTQDIVLGNYYLTIEQRNVLGEGMLFASQNEALIAFQNGAVHVHALVGISTKAYPLKSFTSPGVIVTTIGKILLNSVLPVTMNYINAPSEIGGNGPTTIVKHGESIKTAIENRTLAIPFAKKHLSLIVEHLYKNFALHDVPRTMDLVKNLGFEFATRSGITVSAFDVPTYDRKYEYFTVADASVERLTGQFNKGLLTNDERYSRVVRI</sequence>
<accession>A0A8S2CQZ2</accession>
<evidence type="ECO:0000256" key="2">
    <source>
        <dbReference type="ARBA" id="ARBA00012418"/>
    </source>
</evidence>
<evidence type="ECO:0000259" key="7">
    <source>
        <dbReference type="Pfam" id="PF04983"/>
    </source>
</evidence>
<evidence type="ECO:0000313" key="10">
    <source>
        <dbReference type="Proteomes" id="UP000677228"/>
    </source>
</evidence>
<dbReference type="EMBL" id="CAJNOK010000001">
    <property type="protein sequence ID" value="CAF0720970.1"/>
    <property type="molecule type" value="Genomic_DNA"/>
</dbReference>
<reference evidence="8" key="1">
    <citation type="submission" date="2021-02" db="EMBL/GenBank/DDBJ databases">
        <authorList>
            <person name="Nowell W R."/>
        </authorList>
    </citation>
    <scope>NUCLEOTIDE SEQUENCE</scope>
</reference>
<evidence type="ECO:0000256" key="1">
    <source>
        <dbReference type="ARBA" id="ARBA00006460"/>
    </source>
</evidence>
<evidence type="ECO:0000256" key="3">
    <source>
        <dbReference type="ARBA" id="ARBA00022478"/>
    </source>
</evidence>
<comment type="caution">
    <text evidence="8">The sequence shown here is derived from an EMBL/GenBank/DDBJ whole genome shotgun (WGS) entry which is preliminary data.</text>
</comment>
<dbReference type="Proteomes" id="UP000677228">
    <property type="component" value="Unassembled WGS sequence"/>
</dbReference>
<dbReference type="GO" id="GO:0003677">
    <property type="term" value="F:DNA binding"/>
    <property type="evidence" value="ECO:0007669"/>
    <property type="project" value="InterPro"/>
</dbReference>
<dbReference type="SUPFAM" id="SSF64484">
    <property type="entry name" value="beta and beta-prime subunits of DNA dependent RNA-polymerase"/>
    <property type="match status" value="1"/>
</dbReference>
<organism evidence="8 10">
    <name type="scientific">Didymodactylos carnosus</name>
    <dbReference type="NCBI Taxonomy" id="1234261"/>
    <lineage>
        <taxon>Eukaryota</taxon>
        <taxon>Metazoa</taxon>
        <taxon>Spiralia</taxon>
        <taxon>Gnathifera</taxon>
        <taxon>Rotifera</taxon>
        <taxon>Eurotatoria</taxon>
        <taxon>Bdelloidea</taxon>
        <taxon>Philodinida</taxon>
        <taxon>Philodinidae</taxon>
        <taxon>Didymodactylos</taxon>
    </lineage>
</organism>
<keyword evidence="5" id="KW-0548">Nucleotidyltransferase</keyword>
<dbReference type="Gene3D" id="1.10.274.100">
    <property type="entry name" value="RNA polymerase Rpb1, domain 3"/>
    <property type="match status" value="2"/>
</dbReference>
<dbReference type="AlphaFoldDB" id="A0A8S2CQZ2"/>
<gene>
    <name evidence="8" type="ORF">OVA965_LOCUS42</name>
    <name evidence="9" type="ORF">TMI583_LOCUS42</name>
</gene>
<dbReference type="EC" id="2.7.7.6" evidence="2"/>
<keyword evidence="4" id="KW-0808">Transferase</keyword>